<gene>
    <name evidence="1" type="ordered locus">EAMY_1294</name>
</gene>
<name>D4I037_ERWAC</name>
<dbReference type="EMBL" id="FN434113">
    <property type="protein sequence ID" value="CBA20244.1"/>
    <property type="molecule type" value="Genomic_DNA"/>
</dbReference>
<dbReference type="AlphaFoldDB" id="D4I037"/>
<protein>
    <submittedName>
        <fullName evidence="1">Uncharacterized protein</fullName>
    </submittedName>
</protein>
<dbReference type="STRING" id="665029.EAMY_1294"/>
<reference evidence="1 2" key="1">
    <citation type="journal article" date="2010" name="Mol. Plant Microbe Interact.">
        <title>Complete genome sequence of the fire blight pathogen Erwinia amylovora CFBP 1430 and comparison to other Erwinia spp.</title>
        <authorList>
            <person name="Smits T.H."/>
            <person name="Rezzonico F."/>
            <person name="Kamber T."/>
            <person name="Blom J."/>
            <person name="Goesmann A."/>
            <person name="Frey J.E."/>
            <person name="Duffy B."/>
        </authorList>
    </citation>
    <scope>NUCLEOTIDE SEQUENCE [LARGE SCALE GENOMIC DNA]</scope>
    <source>
        <strain evidence="2">CFBP1430</strain>
    </source>
</reference>
<accession>D4I037</accession>
<dbReference type="KEGG" id="eam:EAMY_1294"/>
<dbReference type="HOGENOM" id="CLU_3396406_0_0_6"/>
<dbReference type="Proteomes" id="UP000001841">
    <property type="component" value="Chromosome"/>
</dbReference>
<organism evidence="1 2">
    <name type="scientific">Erwinia amylovora (strain CFBP1430)</name>
    <dbReference type="NCBI Taxonomy" id="665029"/>
    <lineage>
        <taxon>Bacteria</taxon>
        <taxon>Pseudomonadati</taxon>
        <taxon>Pseudomonadota</taxon>
        <taxon>Gammaproteobacteria</taxon>
        <taxon>Enterobacterales</taxon>
        <taxon>Erwiniaceae</taxon>
        <taxon>Erwinia</taxon>
    </lineage>
</organism>
<evidence type="ECO:0000313" key="1">
    <source>
        <dbReference type="EMBL" id="CBA20244.1"/>
    </source>
</evidence>
<evidence type="ECO:0000313" key="2">
    <source>
        <dbReference type="Proteomes" id="UP000001841"/>
    </source>
</evidence>
<sequence>MTKNGPISAALSKYQQTSPINGFFLSDNALV</sequence>
<proteinExistence type="predicted"/>